<dbReference type="RefSeq" id="WP_380251403.1">
    <property type="nucleotide sequence ID" value="NZ_JBHUII010000004.1"/>
</dbReference>
<evidence type="ECO:0000256" key="3">
    <source>
        <dbReference type="ARBA" id="ARBA00022475"/>
    </source>
</evidence>
<dbReference type="EMBL" id="JBHUII010000004">
    <property type="protein sequence ID" value="MFD2206128.1"/>
    <property type="molecule type" value="Genomic_DNA"/>
</dbReference>
<evidence type="ECO:0000313" key="8">
    <source>
        <dbReference type="EMBL" id="MFD2206128.1"/>
    </source>
</evidence>
<evidence type="ECO:0000313" key="9">
    <source>
        <dbReference type="Proteomes" id="UP001597294"/>
    </source>
</evidence>
<proteinExistence type="inferred from homology"/>
<comment type="caution">
    <text evidence="8">The sequence shown here is derived from an EMBL/GenBank/DDBJ whole genome shotgun (WGS) entry which is preliminary data.</text>
</comment>
<dbReference type="PANTHER" id="PTHR33452">
    <property type="entry name" value="OXIDOREDUCTASE CATD-RELATED"/>
    <property type="match status" value="1"/>
</dbReference>
<reference evidence="9" key="1">
    <citation type="journal article" date="2019" name="Int. J. Syst. Evol. Microbiol.">
        <title>The Global Catalogue of Microorganisms (GCM) 10K type strain sequencing project: providing services to taxonomists for standard genome sequencing and annotation.</title>
        <authorList>
            <consortium name="The Broad Institute Genomics Platform"/>
            <consortium name="The Broad Institute Genome Sequencing Center for Infectious Disease"/>
            <person name="Wu L."/>
            <person name="Ma J."/>
        </authorList>
    </citation>
    <scope>NUCLEOTIDE SEQUENCE [LARGE SCALE GENOMIC DNA]</scope>
    <source>
        <strain evidence="9">CGMCC 4.7192</strain>
    </source>
</reference>
<evidence type="ECO:0000256" key="2">
    <source>
        <dbReference type="ARBA" id="ARBA00006679"/>
    </source>
</evidence>
<feature type="transmembrane region" description="Helical" evidence="7">
    <location>
        <begin position="76"/>
        <end position="97"/>
    </location>
</feature>
<organism evidence="8 9">
    <name type="scientific">Kiloniella antarctica</name>
    <dbReference type="NCBI Taxonomy" id="1550907"/>
    <lineage>
        <taxon>Bacteria</taxon>
        <taxon>Pseudomonadati</taxon>
        <taxon>Pseudomonadota</taxon>
        <taxon>Alphaproteobacteria</taxon>
        <taxon>Rhodospirillales</taxon>
        <taxon>Kiloniellaceae</taxon>
        <taxon>Kiloniella</taxon>
    </lineage>
</organism>
<evidence type="ECO:0000256" key="4">
    <source>
        <dbReference type="ARBA" id="ARBA00022692"/>
    </source>
</evidence>
<dbReference type="InterPro" id="IPR051907">
    <property type="entry name" value="DoxX-like_oxidoreductase"/>
</dbReference>
<feature type="transmembrane region" description="Helical" evidence="7">
    <location>
        <begin position="109"/>
        <end position="128"/>
    </location>
</feature>
<feature type="transmembrane region" description="Helical" evidence="7">
    <location>
        <begin position="12"/>
        <end position="39"/>
    </location>
</feature>
<keyword evidence="5 7" id="KW-1133">Transmembrane helix</keyword>
<evidence type="ECO:0000256" key="1">
    <source>
        <dbReference type="ARBA" id="ARBA00004651"/>
    </source>
</evidence>
<sequence>MTQHDLTQFTTFVLRVALGIMYLAHGVILKFFIFGLAGTAAFFESIGLPGWMAYAVFAAELIGGLMLVLGIQARWVALVLLPVLFGATWLHAGNGWVFSYPNGGWEYPVYLILLSFVQFALGDGRYALKRSSSVSFISAE</sequence>
<dbReference type="Pfam" id="PF07681">
    <property type="entry name" value="DoxX"/>
    <property type="match status" value="1"/>
</dbReference>
<evidence type="ECO:0000256" key="7">
    <source>
        <dbReference type="SAM" id="Phobius"/>
    </source>
</evidence>
<keyword evidence="3" id="KW-1003">Cell membrane</keyword>
<comment type="similarity">
    <text evidence="2">Belongs to the DoxX family.</text>
</comment>
<feature type="transmembrane region" description="Helical" evidence="7">
    <location>
        <begin position="51"/>
        <end position="69"/>
    </location>
</feature>
<evidence type="ECO:0000256" key="6">
    <source>
        <dbReference type="ARBA" id="ARBA00023136"/>
    </source>
</evidence>
<keyword evidence="9" id="KW-1185">Reference proteome</keyword>
<dbReference type="Proteomes" id="UP001597294">
    <property type="component" value="Unassembled WGS sequence"/>
</dbReference>
<dbReference type="InterPro" id="IPR032808">
    <property type="entry name" value="DoxX"/>
</dbReference>
<keyword evidence="6 7" id="KW-0472">Membrane</keyword>
<comment type="subcellular location">
    <subcellularLocation>
        <location evidence="1">Cell membrane</location>
        <topology evidence="1">Multi-pass membrane protein</topology>
    </subcellularLocation>
</comment>
<name>A0ABW5BJ05_9PROT</name>
<keyword evidence="4 7" id="KW-0812">Transmembrane</keyword>
<gene>
    <name evidence="8" type="ORF">ACFSKO_10910</name>
</gene>
<dbReference type="PANTHER" id="PTHR33452:SF1">
    <property type="entry name" value="INNER MEMBRANE PROTEIN YPHA-RELATED"/>
    <property type="match status" value="1"/>
</dbReference>
<evidence type="ECO:0000256" key="5">
    <source>
        <dbReference type="ARBA" id="ARBA00022989"/>
    </source>
</evidence>
<accession>A0ABW5BJ05</accession>
<protein>
    <submittedName>
        <fullName evidence="8">DoxX family protein</fullName>
    </submittedName>
</protein>